<protein>
    <submittedName>
        <fullName evidence="1">Uncharacterized protein</fullName>
    </submittedName>
</protein>
<proteinExistence type="predicted"/>
<sequence length="30" mass="3075">MAAAAATPTPAPRARPIIGAVRLLPDIIHL</sequence>
<dbReference type="EMBL" id="JAZHXI010000003">
    <property type="protein sequence ID" value="KAL2073079.1"/>
    <property type="molecule type" value="Genomic_DNA"/>
</dbReference>
<dbReference type="Proteomes" id="UP001595075">
    <property type="component" value="Unassembled WGS sequence"/>
</dbReference>
<comment type="caution">
    <text evidence="1">The sequence shown here is derived from an EMBL/GenBank/DDBJ whole genome shotgun (WGS) entry which is preliminary data.</text>
</comment>
<evidence type="ECO:0000313" key="1">
    <source>
        <dbReference type="EMBL" id="KAL2073079.1"/>
    </source>
</evidence>
<gene>
    <name evidence="1" type="ORF">VTL71DRAFT_10403</name>
</gene>
<accession>A0ABR4CT58</accession>
<keyword evidence="2" id="KW-1185">Reference proteome</keyword>
<organism evidence="1 2">
    <name type="scientific">Oculimacula yallundae</name>
    <dbReference type="NCBI Taxonomy" id="86028"/>
    <lineage>
        <taxon>Eukaryota</taxon>
        <taxon>Fungi</taxon>
        <taxon>Dikarya</taxon>
        <taxon>Ascomycota</taxon>
        <taxon>Pezizomycotina</taxon>
        <taxon>Leotiomycetes</taxon>
        <taxon>Helotiales</taxon>
        <taxon>Ploettnerulaceae</taxon>
        <taxon>Oculimacula</taxon>
    </lineage>
</organism>
<name>A0ABR4CT58_9HELO</name>
<evidence type="ECO:0000313" key="2">
    <source>
        <dbReference type="Proteomes" id="UP001595075"/>
    </source>
</evidence>
<reference evidence="1 2" key="1">
    <citation type="journal article" date="2024" name="Commun. Biol.">
        <title>Comparative genomic analysis of thermophilic fungi reveals convergent evolutionary adaptations and gene losses.</title>
        <authorList>
            <person name="Steindorff A.S."/>
            <person name="Aguilar-Pontes M.V."/>
            <person name="Robinson A.J."/>
            <person name="Andreopoulos B."/>
            <person name="LaButti K."/>
            <person name="Kuo A."/>
            <person name="Mondo S."/>
            <person name="Riley R."/>
            <person name="Otillar R."/>
            <person name="Haridas S."/>
            <person name="Lipzen A."/>
            <person name="Grimwood J."/>
            <person name="Schmutz J."/>
            <person name="Clum A."/>
            <person name="Reid I.D."/>
            <person name="Moisan M.C."/>
            <person name="Butler G."/>
            <person name="Nguyen T.T.M."/>
            <person name="Dewar K."/>
            <person name="Conant G."/>
            <person name="Drula E."/>
            <person name="Henrissat B."/>
            <person name="Hansel C."/>
            <person name="Singer S."/>
            <person name="Hutchinson M.I."/>
            <person name="de Vries R.P."/>
            <person name="Natvig D.O."/>
            <person name="Powell A.J."/>
            <person name="Tsang A."/>
            <person name="Grigoriev I.V."/>
        </authorList>
    </citation>
    <scope>NUCLEOTIDE SEQUENCE [LARGE SCALE GENOMIC DNA]</scope>
    <source>
        <strain evidence="1 2">CBS 494.80</strain>
    </source>
</reference>